<sequence length="690" mass="78050">MRRIHTMMTFTRAARLLILLILLALLGFGCGPMKYGPIKSSDTLSTPNLLVEADAAWQAKRYEVAELYYADALERSDLVRSELPTVYSRLAKSAIENEHPQQARLALEAWGNIDTKVLYRLDWELPYLDAMAALDKTERLRNHLKWVLESDAVPWETKWEVGLWYNSYFIEKQNAERALDVLDGFYKQAPDDVARAGFEHEFLTRLQAMSDDDVEALSVAVNSANQWRFPYAMTAFERGVRSVDSEEAWPANWRTLRNISVNAELVDMDPLRSRLADLESRYGLPTVGLALALPVTGPYAKVGIKILRGTGLAQWRLAQDGVNVDIKVINTQIPGWEARLDALPDHYSVVGGPLRVNAFKRLYEAGSPGKNILKERAVFSFMGSLGDKIEGEDAWRFFTSRNDEVRSLVSLTVDQLGIRDLAVLYPEEKFGRTMSETFYREAAPLGGRIKGMQSYPSRELKQWSKRVSKLLKVPANFSENKDIPLEMPDFGAVFIPDGWSQAQTLLPNFFFYEGDQLVFLGPGLWSRALDSTKGIDEHYYRLAICPGAWWADSDGGRNLQNALTEEGLGKADFWVALGYDFIRFAGQFGVLPSNWDADDVNTRIQSAQGMDFSMAPITWTKSGVASQELFLFSPVRNGKQLVDVEKLKVRIAKAKARRERRMKAYEKRIDAKMKKSRRSSATNPDIPPTH</sequence>
<evidence type="ECO:0000256" key="1">
    <source>
        <dbReference type="SAM" id="MobiDB-lite"/>
    </source>
</evidence>
<dbReference type="SUPFAM" id="SSF53822">
    <property type="entry name" value="Periplasmic binding protein-like I"/>
    <property type="match status" value="1"/>
</dbReference>
<name>A0ABM7PAR5_9BACT</name>
<dbReference type="PROSITE" id="PS51257">
    <property type="entry name" value="PROKAR_LIPOPROTEIN"/>
    <property type="match status" value="1"/>
</dbReference>
<organism evidence="2 3">
    <name type="scientific">Pseudodesulfovibrio sediminis</name>
    <dbReference type="NCBI Taxonomy" id="2810563"/>
    <lineage>
        <taxon>Bacteria</taxon>
        <taxon>Pseudomonadati</taxon>
        <taxon>Thermodesulfobacteriota</taxon>
        <taxon>Desulfovibrionia</taxon>
        <taxon>Desulfovibrionales</taxon>
        <taxon>Desulfovibrionaceae</taxon>
    </lineage>
</organism>
<dbReference type="Proteomes" id="UP001053296">
    <property type="component" value="Chromosome"/>
</dbReference>
<evidence type="ECO:0000313" key="3">
    <source>
        <dbReference type="Proteomes" id="UP001053296"/>
    </source>
</evidence>
<dbReference type="RefSeq" id="WP_229592116.1">
    <property type="nucleotide sequence ID" value="NZ_AP024485.1"/>
</dbReference>
<protein>
    <recommendedName>
        <fullName evidence="4">Extracellular solute-binding protein</fullName>
    </recommendedName>
</protein>
<evidence type="ECO:0000313" key="2">
    <source>
        <dbReference type="EMBL" id="BCS90183.1"/>
    </source>
</evidence>
<dbReference type="EMBL" id="AP024485">
    <property type="protein sequence ID" value="BCS90183.1"/>
    <property type="molecule type" value="Genomic_DNA"/>
</dbReference>
<dbReference type="InterPro" id="IPR028082">
    <property type="entry name" value="Peripla_BP_I"/>
</dbReference>
<evidence type="ECO:0008006" key="4">
    <source>
        <dbReference type="Google" id="ProtNLM"/>
    </source>
</evidence>
<proteinExistence type="predicted"/>
<reference evidence="2" key="1">
    <citation type="journal article" date="2022" name="Arch. Microbiol.">
        <title>Pseudodesulfovibrio sediminis sp. nov., a mesophilic and neutrophilic sulfate-reducing bacterium isolated from sediment of a brackish lake.</title>
        <authorList>
            <person name="Takahashi A."/>
            <person name="Kojima H."/>
            <person name="Watanabe M."/>
            <person name="Fukui M."/>
        </authorList>
    </citation>
    <scope>NUCLEOTIDE SEQUENCE</scope>
    <source>
        <strain evidence="2">SF6</strain>
    </source>
</reference>
<keyword evidence="3" id="KW-1185">Reference proteome</keyword>
<accession>A0ABM7PAR5</accession>
<gene>
    <name evidence="2" type="ORF">PSDVSF_34250</name>
</gene>
<feature type="region of interest" description="Disordered" evidence="1">
    <location>
        <begin position="667"/>
        <end position="690"/>
    </location>
</feature>
<dbReference type="Gene3D" id="3.40.50.2300">
    <property type="match status" value="1"/>
</dbReference>